<dbReference type="CDD" id="cd00093">
    <property type="entry name" value="HTH_XRE"/>
    <property type="match status" value="1"/>
</dbReference>
<dbReference type="InterPro" id="IPR010982">
    <property type="entry name" value="Lambda_DNA-bd_dom_sf"/>
</dbReference>
<dbReference type="Pfam" id="PF13443">
    <property type="entry name" value="HTH_26"/>
    <property type="match status" value="1"/>
</dbReference>
<dbReference type="SMART" id="SM00530">
    <property type="entry name" value="HTH_XRE"/>
    <property type="match status" value="1"/>
</dbReference>
<dbReference type="PANTHER" id="PTHR37301:SF1">
    <property type="entry name" value="DNA-BINDING PROTEIN"/>
    <property type="match status" value="1"/>
</dbReference>
<dbReference type="SUPFAM" id="SSF47413">
    <property type="entry name" value="lambda repressor-like DNA-binding domains"/>
    <property type="match status" value="1"/>
</dbReference>
<dbReference type="PROSITE" id="PS50943">
    <property type="entry name" value="HTH_CROC1"/>
    <property type="match status" value="1"/>
</dbReference>
<dbReference type="EMBL" id="CP000449">
    <property type="protein sequence ID" value="ABI66427.1"/>
    <property type="molecule type" value="Genomic_DNA"/>
</dbReference>
<dbReference type="Proteomes" id="UP000001964">
    <property type="component" value="Chromosome"/>
</dbReference>
<dbReference type="HOGENOM" id="CLU_066192_31_8_5"/>
<evidence type="ECO:0000313" key="3">
    <source>
        <dbReference type="Proteomes" id="UP000001964"/>
    </source>
</evidence>
<dbReference type="RefSeq" id="WP_011644072.1">
    <property type="nucleotide sequence ID" value="NC_008347.1"/>
</dbReference>
<evidence type="ECO:0000259" key="1">
    <source>
        <dbReference type="PROSITE" id="PS50943"/>
    </source>
</evidence>
<protein>
    <submittedName>
        <fullName evidence="2">Transcriptional regulator, XRE family</fullName>
    </submittedName>
</protein>
<name>Q0AMR0_MARMM</name>
<feature type="domain" description="HTH cro/C1-type" evidence="1">
    <location>
        <begin position="31"/>
        <end position="74"/>
    </location>
</feature>
<keyword evidence="3" id="KW-1185">Reference proteome</keyword>
<dbReference type="STRING" id="394221.Mmar10_2135"/>
<dbReference type="Gene3D" id="1.10.260.40">
    <property type="entry name" value="lambda repressor-like DNA-binding domains"/>
    <property type="match status" value="1"/>
</dbReference>
<dbReference type="GO" id="GO:0003677">
    <property type="term" value="F:DNA binding"/>
    <property type="evidence" value="ECO:0007669"/>
    <property type="project" value="InterPro"/>
</dbReference>
<proteinExistence type="predicted"/>
<reference evidence="2 3" key="1">
    <citation type="submission" date="2006-08" db="EMBL/GenBank/DDBJ databases">
        <title>Complete sequence of Maricaulis maris MCS10.</title>
        <authorList>
            <consortium name="US DOE Joint Genome Institute"/>
            <person name="Copeland A."/>
            <person name="Lucas S."/>
            <person name="Lapidus A."/>
            <person name="Barry K."/>
            <person name="Detter J.C."/>
            <person name="Glavina del Rio T."/>
            <person name="Hammon N."/>
            <person name="Israni S."/>
            <person name="Dalin E."/>
            <person name="Tice H."/>
            <person name="Pitluck S."/>
            <person name="Saunders E."/>
            <person name="Brettin T."/>
            <person name="Bruce D."/>
            <person name="Han C."/>
            <person name="Tapia R."/>
            <person name="Gilna P."/>
            <person name="Schmutz J."/>
            <person name="Larimer F."/>
            <person name="Land M."/>
            <person name="Hauser L."/>
            <person name="Kyrpides N."/>
            <person name="Mikhailova N."/>
            <person name="Viollier P."/>
            <person name="Stephens C."/>
            <person name="Richardson P."/>
        </authorList>
    </citation>
    <scope>NUCLEOTIDE SEQUENCE [LARGE SCALE GENOMIC DNA]</scope>
    <source>
        <strain evidence="2 3">MCS10</strain>
    </source>
</reference>
<dbReference type="InterPro" id="IPR001387">
    <property type="entry name" value="Cro/C1-type_HTH"/>
</dbReference>
<dbReference type="PANTHER" id="PTHR37301">
    <property type="entry name" value="DNA-BINDING PROTEIN-RELATED"/>
    <property type="match status" value="1"/>
</dbReference>
<evidence type="ECO:0000313" key="2">
    <source>
        <dbReference type="EMBL" id="ABI66427.1"/>
    </source>
</evidence>
<organism evidence="2 3">
    <name type="scientific">Maricaulis maris (strain MCS10)</name>
    <name type="common">Caulobacter maris</name>
    <dbReference type="NCBI Taxonomy" id="394221"/>
    <lineage>
        <taxon>Bacteria</taxon>
        <taxon>Pseudomonadati</taxon>
        <taxon>Pseudomonadota</taxon>
        <taxon>Alphaproteobacteria</taxon>
        <taxon>Maricaulales</taxon>
        <taxon>Maricaulaceae</taxon>
        <taxon>Maricaulis</taxon>
    </lineage>
</organism>
<accession>Q0AMR0</accession>
<sequence>MTADPDLPPGLPGEIIVHLDVLLARRKVRSKELADRIGVSEQALSMIKTGKIKGIRFSTLIAICDALDCQPGELFEFRRLPD</sequence>
<dbReference type="AlphaFoldDB" id="Q0AMR0"/>
<gene>
    <name evidence="2" type="ordered locus">Mmar10_2135</name>
</gene>
<dbReference type="KEGG" id="mmr:Mmar10_2135"/>
<dbReference type="eggNOG" id="COG3655">
    <property type="taxonomic scope" value="Bacteria"/>
</dbReference>